<dbReference type="RefSeq" id="XP_033583102.1">
    <property type="nucleotide sequence ID" value="XM_033718826.1"/>
</dbReference>
<accession>A0A6A6Z5N1</accession>
<evidence type="ECO:0000256" key="4">
    <source>
        <dbReference type="ARBA" id="ARBA00022692"/>
    </source>
</evidence>
<dbReference type="OrthoDB" id="58557at2759"/>
<reference evidence="19" key="2">
    <citation type="submission" date="2020-04" db="EMBL/GenBank/DDBJ databases">
        <authorList>
            <consortium name="NCBI Genome Project"/>
        </authorList>
    </citation>
    <scope>NUCLEOTIDE SEQUENCE</scope>
    <source>
        <strain evidence="19">CBS 304.34</strain>
    </source>
</reference>
<feature type="transmembrane region" description="Helical" evidence="15">
    <location>
        <begin position="137"/>
        <end position="159"/>
    </location>
</feature>
<keyword evidence="12" id="KW-0413">Isomerase</keyword>
<comment type="similarity">
    <text evidence="2">Belongs to the EBP family.</text>
</comment>
<evidence type="ECO:0000256" key="7">
    <source>
        <dbReference type="ARBA" id="ARBA00023011"/>
    </source>
</evidence>
<dbReference type="PANTHER" id="PTHR14207:SF0">
    <property type="entry name" value="3-BETA-HYDROXYSTEROID-DELTA(8),DELTA(7)-ISOMERASE"/>
    <property type="match status" value="1"/>
</dbReference>
<evidence type="ECO:0000256" key="3">
    <source>
        <dbReference type="ARBA" id="ARBA00022516"/>
    </source>
</evidence>
<dbReference type="PROSITE" id="PS51751">
    <property type="entry name" value="EXPERA"/>
    <property type="match status" value="1"/>
</dbReference>
<reference evidence="17 19" key="1">
    <citation type="journal article" date="2020" name="Stud. Mycol.">
        <title>101 Dothideomycetes genomes: a test case for predicting lifestyles and emergence of pathogens.</title>
        <authorList>
            <person name="Haridas S."/>
            <person name="Albert R."/>
            <person name="Binder M."/>
            <person name="Bloem J."/>
            <person name="Labutti K."/>
            <person name="Salamov A."/>
            <person name="Andreopoulos B."/>
            <person name="Baker S."/>
            <person name="Barry K."/>
            <person name="Bills G."/>
            <person name="Bluhm B."/>
            <person name="Cannon C."/>
            <person name="Castanera R."/>
            <person name="Culley D."/>
            <person name="Daum C."/>
            <person name="Ezra D."/>
            <person name="Gonzalez J."/>
            <person name="Henrissat B."/>
            <person name="Kuo A."/>
            <person name="Liang C."/>
            <person name="Lipzen A."/>
            <person name="Lutzoni F."/>
            <person name="Magnuson J."/>
            <person name="Mondo S."/>
            <person name="Nolan M."/>
            <person name="Ohm R."/>
            <person name="Pangilinan J."/>
            <person name="Park H.-J."/>
            <person name="Ramirez L."/>
            <person name="Alfaro M."/>
            <person name="Sun H."/>
            <person name="Tritt A."/>
            <person name="Yoshinaga Y."/>
            <person name="Zwiers L.-H."/>
            <person name="Turgeon B."/>
            <person name="Goodwin S."/>
            <person name="Spatafora J."/>
            <person name="Crous P."/>
            <person name="Grigoriev I."/>
        </authorList>
    </citation>
    <scope>NUCLEOTIDE SEQUENCE</scope>
    <source>
        <strain evidence="17 19">CBS 304.34</strain>
    </source>
</reference>
<evidence type="ECO:0000256" key="13">
    <source>
        <dbReference type="PROSITE-ProRule" id="PRU01087"/>
    </source>
</evidence>
<dbReference type="Proteomes" id="UP000504636">
    <property type="component" value="Unplaced"/>
</dbReference>
<evidence type="ECO:0000256" key="14">
    <source>
        <dbReference type="SAM" id="MobiDB-lite"/>
    </source>
</evidence>
<protein>
    <submittedName>
        <fullName evidence="17 19">EBDP4, emopamil-binding protein</fullName>
    </submittedName>
</protein>
<gene>
    <name evidence="17 19" type="ORF">BDZ99DRAFT_458035</name>
</gene>
<dbReference type="GO" id="GO:0000247">
    <property type="term" value="F:C-8 sterol isomerase activity"/>
    <property type="evidence" value="ECO:0007669"/>
    <property type="project" value="TreeGrafter"/>
</dbReference>
<dbReference type="PANTHER" id="PTHR14207">
    <property type="entry name" value="STEROL ISOMERASE"/>
    <property type="match status" value="1"/>
</dbReference>
<keyword evidence="4 13" id="KW-0812">Transmembrane</keyword>
<comment type="subcellular location">
    <subcellularLocation>
        <location evidence="1">Membrane</location>
        <topology evidence="1">Multi-pass membrane protein</topology>
    </subcellularLocation>
</comment>
<dbReference type="EMBL" id="MU003693">
    <property type="protein sequence ID" value="KAF2816138.1"/>
    <property type="molecule type" value="Genomic_DNA"/>
</dbReference>
<evidence type="ECO:0000256" key="12">
    <source>
        <dbReference type="ARBA" id="ARBA00023235"/>
    </source>
</evidence>
<dbReference type="InterPro" id="IPR007905">
    <property type="entry name" value="EBP"/>
</dbReference>
<evidence type="ECO:0000259" key="16">
    <source>
        <dbReference type="PROSITE" id="PS51751"/>
    </source>
</evidence>
<dbReference type="GeneID" id="54459719"/>
<dbReference type="GO" id="GO:0016126">
    <property type="term" value="P:sterol biosynthetic process"/>
    <property type="evidence" value="ECO:0007669"/>
    <property type="project" value="UniProtKB-KW"/>
</dbReference>
<dbReference type="GO" id="GO:0047750">
    <property type="term" value="F:cholestenol delta-isomerase activity"/>
    <property type="evidence" value="ECO:0007669"/>
    <property type="project" value="InterPro"/>
</dbReference>
<dbReference type="GO" id="GO:0005783">
    <property type="term" value="C:endoplasmic reticulum"/>
    <property type="evidence" value="ECO:0007669"/>
    <property type="project" value="TreeGrafter"/>
</dbReference>
<name>A0A6A6Z5N1_9PEZI</name>
<reference evidence="19" key="3">
    <citation type="submission" date="2025-04" db="UniProtKB">
        <authorList>
            <consortium name="RefSeq"/>
        </authorList>
    </citation>
    <scope>IDENTIFICATION</scope>
    <source>
        <strain evidence="19">CBS 304.34</strain>
    </source>
</reference>
<evidence type="ECO:0000256" key="2">
    <source>
        <dbReference type="ARBA" id="ARBA00008337"/>
    </source>
</evidence>
<dbReference type="GO" id="GO:0016020">
    <property type="term" value="C:membrane"/>
    <property type="evidence" value="ECO:0007669"/>
    <property type="project" value="UniProtKB-SubCell"/>
</dbReference>
<evidence type="ECO:0000313" key="18">
    <source>
        <dbReference type="Proteomes" id="UP000504636"/>
    </source>
</evidence>
<keyword evidence="9 13" id="KW-0472">Membrane</keyword>
<evidence type="ECO:0000256" key="9">
    <source>
        <dbReference type="ARBA" id="ARBA00023136"/>
    </source>
</evidence>
<dbReference type="AlphaFoldDB" id="A0A6A6Z5N1"/>
<evidence type="ECO:0000256" key="5">
    <source>
        <dbReference type="ARBA" id="ARBA00022955"/>
    </source>
</evidence>
<evidence type="ECO:0000256" key="1">
    <source>
        <dbReference type="ARBA" id="ARBA00004141"/>
    </source>
</evidence>
<evidence type="ECO:0000313" key="19">
    <source>
        <dbReference type="RefSeq" id="XP_033583102.1"/>
    </source>
</evidence>
<feature type="transmembrane region" description="Helical" evidence="15">
    <location>
        <begin position="84"/>
        <end position="106"/>
    </location>
</feature>
<feature type="region of interest" description="Disordered" evidence="14">
    <location>
        <begin position="260"/>
        <end position="287"/>
    </location>
</feature>
<feature type="compositionally biased region" description="Low complexity" evidence="14">
    <location>
        <begin position="272"/>
        <end position="287"/>
    </location>
</feature>
<evidence type="ECO:0000313" key="17">
    <source>
        <dbReference type="EMBL" id="KAF2816138.1"/>
    </source>
</evidence>
<keyword evidence="8" id="KW-0443">Lipid metabolism</keyword>
<evidence type="ECO:0000256" key="15">
    <source>
        <dbReference type="SAM" id="Phobius"/>
    </source>
</evidence>
<feature type="transmembrane region" description="Helical" evidence="15">
    <location>
        <begin position="51"/>
        <end position="72"/>
    </location>
</feature>
<evidence type="ECO:0000256" key="10">
    <source>
        <dbReference type="ARBA" id="ARBA00023166"/>
    </source>
</evidence>
<feature type="transmembrane region" description="Helical" evidence="15">
    <location>
        <begin position="209"/>
        <end position="229"/>
    </location>
</feature>
<dbReference type="GO" id="GO:0004769">
    <property type="term" value="F:steroid Delta-isomerase activity"/>
    <property type="evidence" value="ECO:0007669"/>
    <property type="project" value="TreeGrafter"/>
</dbReference>
<keyword evidence="10" id="KW-1207">Sterol metabolism</keyword>
<dbReference type="InterPro" id="IPR033118">
    <property type="entry name" value="EXPERA"/>
</dbReference>
<evidence type="ECO:0000256" key="8">
    <source>
        <dbReference type="ARBA" id="ARBA00023098"/>
    </source>
</evidence>
<keyword evidence="5" id="KW-0752">Steroid biosynthesis</keyword>
<keyword evidence="6 13" id="KW-1133">Transmembrane helix</keyword>
<keyword evidence="7" id="KW-0756">Sterol biosynthesis</keyword>
<keyword evidence="11" id="KW-0753">Steroid metabolism</keyword>
<proteinExistence type="inferred from homology"/>
<feature type="domain" description="EXPERA" evidence="16">
    <location>
        <begin position="82"/>
        <end position="228"/>
    </location>
</feature>
<evidence type="ECO:0000256" key="6">
    <source>
        <dbReference type="ARBA" id="ARBA00022989"/>
    </source>
</evidence>
<keyword evidence="18" id="KW-1185">Reference proteome</keyword>
<keyword evidence="3" id="KW-0444">Lipid biosynthesis</keyword>
<evidence type="ECO:0000256" key="11">
    <source>
        <dbReference type="ARBA" id="ARBA00023221"/>
    </source>
</evidence>
<organism evidence="17">
    <name type="scientific">Mytilinidion resinicola</name>
    <dbReference type="NCBI Taxonomy" id="574789"/>
    <lineage>
        <taxon>Eukaryota</taxon>
        <taxon>Fungi</taxon>
        <taxon>Dikarya</taxon>
        <taxon>Ascomycota</taxon>
        <taxon>Pezizomycotina</taxon>
        <taxon>Dothideomycetes</taxon>
        <taxon>Pleosporomycetidae</taxon>
        <taxon>Mytilinidiales</taxon>
        <taxon>Mytilinidiaceae</taxon>
        <taxon>Mytilinidion</taxon>
    </lineage>
</organism>
<sequence length="287" mass="32364">MDSILTQLRSYLPDSQPIAEMATNASKIPLHPYYPLELEIVGYMANKWDTLTLVSMFGAGCVGIFAVTYLITTRIRPQMSKADLSTIMWFVLCGCIHLFFEGYFSYNFRRMSSMQDLFGQLWKEYSLSDSRYQTQNAFVLCMETITAVCWGPLSFAVAGMIATDHSLRHPLQALVSLGQIYGDVLYYATSMFDHYILDMSYSRPEPFYFWGYFVLMNAFWIIIPGKLLYDSISESGKAFAALEKQERIFKANGTGNGKLIGTLNGTPNGTPKGKSNGKAKNGSIRKR</sequence>
<dbReference type="Pfam" id="PF05241">
    <property type="entry name" value="EBP"/>
    <property type="match status" value="1"/>
</dbReference>